<gene>
    <name evidence="3" type="ORF">NCCP602_32250</name>
</gene>
<dbReference type="Gene3D" id="3.10.310.10">
    <property type="entry name" value="Diaminopimelate Epimerase, Chain A, domain 1"/>
    <property type="match status" value="2"/>
</dbReference>
<evidence type="ECO:0000313" key="3">
    <source>
        <dbReference type="EMBL" id="GAA0037263.1"/>
    </source>
</evidence>
<dbReference type="PANTHER" id="PTHR43709">
    <property type="entry name" value="ACONITATE ISOMERASE-RELATED"/>
    <property type="match status" value="1"/>
</dbReference>
<dbReference type="InterPro" id="IPR007400">
    <property type="entry name" value="PrpF-like"/>
</dbReference>
<comment type="caution">
    <text evidence="3">The sequence shown here is derived from an EMBL/GenBank/DDBJ whole genome shotgun (WGS) entry which is preliminary data.</text>
</comment>
<organism evidence="3 4">
    <name type="scientific">Brevibacterium metallidurans</name>
    <dbReference type="NCBI Taxonomy" id="1482676"/>
    <lineage>
        <taxon>Bacteria</taxon>
        <taxon>Bacillati</taxon>
        <taxon>Actinomycetota</taxon>
        <taxon>Actinomycetes</taxon>
        <taxon>Micrococcales</taxon>
        <taxon>Brevibacteriaceae</taxon>
        <taxon>Brevibacterium</taxon>
    </lineage>
</organism>
<evidence type="ECO:0000256" key="2">
    <source>
        <dbReference type="ARBA" id="ARBA00023235"/>
    </source>
</evidence>
<reference evidence="3 4" key="1">
    <citation type="submission" date="2024-01" db="EMBL/GenBank/DDBJ databases">
        <title>Characterization of antibiotic resistant novel bacterial strains and their environmental applications.</title>
        <authorList>
            <person name="Manzoor S."/>
            <person name="Abbas S."/>
            <person name="Arshad M."/>
            <person name="Ahmed I."/>
        </authorList>
    </citation>
    <scope>NUCLEOTIDE SEQUENCE [LARGE SCALE GENOMIC DNA]</scope>
    <source>
        <strain evidence="3 4">NCCP-602</strain>
    </source>
</reference>
<sequence>MNGQLHGQWYRGGTSKCWLFMGDEMPTDRAQIAHALTAAFGSGDDRQLNGIGGASSTTSKAAIISPSAIPGIDISYLFAQVGIGRSAVEFTSNCGNCASAVALFAIQNGLVRPTGDLTTVRMINENTRSVLAAEVATPGRTVPHDGHETIPGSTMPGIPVDVCFEGVDGTSTGELLPTGKPVETLPVGSRSVRVTGIDAGAPACFVAAADLGMTATETQAEMRLRLPELIGIRELASAAMGLTLPGEEVSPAVPKVGILGQPCEYTTTTGERIDASDYDIAVRMVSMFDPHPAIGITSAIAAARAAFVEGSLVRDLIDPDRLDLVDGQGLIRLGTPVGVVACRVQVDSEGDVIRLGIRRVARRIANAAIDLPEIDLAVAHPDSTLPLVG</sequence>
<dbReference type="EMBL" id="BAAAAF010000020">
    <property type="protein sequence ID" value="GAA0037263.1"/>
    <property type="molecule type" value="Genomic_DNA"/>
</dbReference>
<dbReference type="GO" id="GO:0016853">
    <property type="term" value="F:isomerase activity"/>
    <property type="evidence" value="ECO:0007669"/>
    <property type="project" value="UniProtKB-KW"/>
</dbReference>
<dbReference type="Pfam" id="PF04303">
    <property type="entry name" value="PrpF"/>
    <property type="match status" value="1"/>
</dbReference>
<accession>A0ABP3CBJ6</accession>
<name>A0ABP3CBJ6_9MICO</name>
<proteinExistence type="inferred from homology"/>
<comment type="similarity">
    <text evidence="1">Belongs to the PrpF family.</text>
</comment>
<dbReference type="PANTHER" id="PTHR43709:SF2">
    <property type="entry name" value="DUF453 DOMAIN PROTEIN (AFU_ORTHOLOGUE AFUA_6G00360)"/>
    <property type="match status" value="1"/>
</dbReference>
<evidence type="ECO:0000256" key="1">
    <source>
        <dbReference type="ARBA" id="ARBA00007673"/>
    </source>
</evidence>
<dbReference type="Proteomes" id="UP001498238">
    <property type="component" value="Unassembled WGS sequence"/>
</dbReference>
<keyword evidence="4" id="KW-1185">Reference proteome</keyword>
<dbReference type="SUPFAM" id="SSF54506">
    <property type="entry name" value="Diaminopimelate epimerase-like"/>
    <property type="match status" value="2"/>
</dbReference>
<keyword evidence="2 3" id="KW-0413">Isomerase</keyword>
<protein>
    <submittedName>
        <fullName evidence="3">2-methylaconitate cis-trans isomerase PrpF family protein</fullName>
    </submittedName>
</protein>
<dbReference type="RefSeq" id="WP_339393891.1">
    <property type="nucleotide sequence ID" value="NZ_BAAAAF010000020.1"/>
</dbReference>
<evidence type="ECO:0000313" key="4">
    <source>
        <dbReference type="Proteomes" id="UP001498238"/>
    </source>
</evidence>